<accession>A0A414ZQW5</accession>
<reference evidence="1 2" key="1">
    <citation type="submission" date="2018-08" db="EMBL/GenBank/DDBJ databases">
        <title>A genome reference for cultivated species of the human gut microbiota.</title>
        <authorList>
            <person name="Zou Y."/>
            <person name="Xue W."/>
            <person name="Luo G."/>
        </authorList>
    </citation>
    <scope>NUCLEOTIDE SEQUENCE [LARGE SCALE GENOMIC DNA]</scope>
    <source>
        <strain evidence="1 2">AM16-11</strain>
    </source>
</reference>
<organism evidence="1 2">
    <name type="scientific">Agathobacter rectalis</name>
    <dbReference type="NCBI Taxonomy" id="39491"/>
    <lineage>
        <taxon>Bacteria</taxon>
        <taxon>Bacillati</taxon>
        <taxon>Bacillota</taxon>
        <taxon>Clostridia</taxon>
        <taxon>Lachnospirales</taxon>
        <taxon>Lachnospiraceae</taxon>
        <taxon>Agathobacter</taxon>
    </lineage>
</organism>
<dbReference type="Proteomes" id="UP000285865">
    <property type="component" value="Unassembled WGS sequence"/>
</dbReference>
<keyword evidence="1" id="KW-0547">Nucleotide-binding</keyword>
<protein>
    <submittedName>
        <fullName evidence="1">Helicase</fullName>
    </submittedName>
</protein>
<keyword evidence="1" id="KW-0378">Hydrolase</keyword>
<keyword evidence="1" id="KW-0067">ATP-binding</keyword>
<dbReference type="InterPro" id="IPR027417">
    <property type="entry name" value="P-loop_NTPase"/>
</dbReference>
<evidence type="ECO:0000313" key="1">
    <source>
        <dbReference type="EMBL" id="RHI25640.1"/>
    </source>
</evidence>
<dbReference type="SUPFAM" id="SSF52540">
    <property type="entry name" value="P-loop containing nucleoside triphosphate hydrolases"/>
    <property type="match status" value="1"/>
</dbReference>
<proteinExistence type="predicted"/>
<gene>
    <name evidence="1" type="ORF">DW172_02865</name>
</gene>
<evidence type="ECO:0000313" key="2">
    <source>
        <dbReference type="Proteomes" id="UP000285865"/>
    </source>
</evidence>
<dbReference type="GO" id="GO:0004386">
    <property type="term" value="F:helicase activity"/>
    <property type="evidence" value="ECO:0007669"/>
    <property type="project" value="UniProtKB-KW"/>
</dbReference>
<comment type="caution">
    <text evidence="1">The sequence shown here is derived from an EMBL/GenBank/DDBJ whole genome shotgun (WGS) entry which is preliminary data.</text>
</comment>
<dbReference type="EMBL" id="QRKN01000001">
    <property type="protein sequence ID" value="RHI25640.1"/>
    <property type="molecule type" value="Genomic_DNA"/>
</dbReference>
<dbReference type="Gene3D" id="3.40.50.300">
    <property type="entry name" value="P-loop containing nucleotide triphosphate hydrolases"/>
    <property type="match status" value="1"/>
</dbReference>
<dbReference type="AlphaFoldDB" id="A0A414ZQW5"/>
<name>A0A414ZQW5_9FIRM</name>
<keyword evidence="1" id="KW-0347">Helicase</keyword>
<dbReference type="RefSeq" id="WP_118257116.1">
    <property type="nucleotide sequence ID" value="NZ_QRKN01000001.1"/>
</dbReference>
<sequence length="502" mass="58179">MAEKKENKKLTPYQEEVLKCAKQIREYKIIAEANIVAILYKQPELIFDYTLQLEDFSENTWRVYWQIANDIIVVEKKSVLDDMTVGLYLEKHQKLKKEYEDYGGYETIDKAKEYVNINNMDGYVKELYKWKTVLEMLKNGFPVNNRINEFCDMSLDEIYEEYEAMLNHIFINADDDVQSYSLADGIYDLIDELDAGIAVGLPYNNMDILNKETGGQLPGNITLIGGLSNMGKTTLTRSMLIPSTIKYGERLVIAVNEEGIRKWQRELLVWVANNIYKQDLQKFVVRDGKYSDETKDLLKKCADWIVEKSENNMLTLIPFKRYKTQKFIKVLKKYANLGVKYFILDTYKADSGSRSDKMWLDMQQNMVDIYDTIKCKEEGGLEVHVTITFQLAKSSARQRFYSQDNIGMAKSIVDPASTCLMLRDVFEDEYTGEKNALKVYRFDGKNNKSKIPVKLDEGKHYQLIFICKNREGAASSIQIVCEHDMSRNILKEVGFTSVPVDF</sequence>